<dbReference type="EMBL" id="KY684112">
    <property type="protein sequence ID" value="ARF12379.1"/>
    <property type="molecule type" value="Genomic_DNA"/>
</dbReference>
<gene>
    <name evidence="1" type="ORF">Klosneuvirus_5_49</name>
</gene>
<name>A0A1V0SKW0_9VIRU</name>
<reference evidence="1" key="1">
    <citation type="journal article" date="2017" name="Science">
        <title>Giant viruses with an expanded complement of translation system components.</title>
        <authorList>
            <person name="Schulz F."/>
            <person name="Yutin N."/>
            <person name="Ivanova N.N."/>
            <person name="Ortega D.R."/>
            <person name="Lee T.K."/>
            <person name="Vierheilig J."/>
            <person name="Daims H."/>
            <person name="Horn M."/>
            <person name="Wagner M."/>
            <person name="Jensen G.J."/>
            <person name="Kyrpides N.C."/>
            <person name="Koonin E.V."/>
            <person name="Woyke T."/>
        </authorList>
    </citation>
    <scope>NUCLEOTIDE SEQUENCE</scope>
    <source>
        <strain evidence="1">KNV1</strain>
    </source>
</reference>
<protein>
    <submittedName>
        <fullName evidence="1">Uncharacterized protein</fullName>
    </submittedName>
</protein>
<evidence type="ECO:0000313" key="1">
    <source>
        <dbReference type="EMBL" id="ARF12379.1"/>
    </source>
</evidence>
<organism evidence="1">
    <name type="scientific">Klosneuvirus KNV1</name>
    <dbReference type="NCBI Taxonomy" id="1977640"/>
    <lineage>
        <taxon>Viruses</taxon>
        <taxon>Varidnaviria</taxon>
        <taxon>Bamfordvirae</taxon>
        <taxon>Nucleocytoviricota</taxon>
        <taxon>Megaviricetes</taxon>
        <taxon>Imitervirales</taxon>
        <taxon>Mimiviridae</taxon>
        <taxon>Klosneuvirinae</taxon>
        <taxon>Klosneuvirus</taxon>
    </lineage>
</organism>
<proteinExistence type="predicted"/>
<sequence>MGWYGKITNRTKKQKVAANWCKDVWCTCYHVMHQFHWNKCDIITSFGDATCYNITYDDIKNEMVLEADIEWSNKIHEEEPDEELIKYQEEIKNAVYYGFDNKEFEDDWDKYNHVPEWVDNKCVKCDYVYDEIKLSSLEKLFQKMKWYYNY</sequence>
<accession>A0A1V0SKW0</accession>